<evidence type="ECO:0000259" key="9">
    <source>
        <dbReference type="SMART" id="SM00905"/>
    </source>
</evidence>
<keyword evidence="7 8" id="KW-0456">Lyase</keyword>
<dbReference type="NCBIfam" id="TIGR00525">
    <property type="entry name" value="folB"/>
    <property type="match status" value="1"/>
</dbReference>
<dbReference type="NCBIfam" id="TIGR00526">
    <property type="entry name" value="folB_dom"/>
    <property type="match status" value="1"/>
</dbReference>
<comment type="function">
    <text evidence="8">Catalyzes the conversion of 7,8-dihydroneopterin to 6-hydroxymethyl-7,8-dihydropterin.</text>
</comment>
<feature type="domain" description="Dihydroneopterin aldolase/epimerase" evidence="9">
    <location>
        <begin position="4"/>
        <end position="114"/>
    </location>
</feature>
<dbReference type="InterPro" id="IPR043133">
    <property type="entry name" value="GTP-CH-I_C/QueF"/>
</dbReference>
<evidence type="ECO:0000256" key="8">
    <source>
        <dbReference type="RuleBase" id="RU362079"/>
    </source>
</evidence>
<dbReference type="GO" id="GO:0046656">
    <property type="term" value="P:folic acid biosynthetic process"/>
    <property type="evidence" value="ECO:0007669"/>
    <property type="project" value="UniProtKB-UniRule"/>
</dbReference>
<dbReference type="InterPro" id="IPR006157">
    <property type="entry name" value="FolB_dom"/>
</dbReference>
<evidence type="ECO:0000313" key="10">
    <source>
        <dbReference type="EMBL" id="OPX55522.1"/>
    </source>
</evidence>
<sequence length="117" mass="12969">MDLVYIEGLKVDALIGVYDWEREILQPLVFDITMATDIRQAAQTDDLQYTLDYFAISAAVTALVEQSAFQLIESLAEAIACMIQQQFSVSWLRLKVSKPGAVPNAINVAVQIERGSC</sequence>
<reference evidence="10 11" key="1">
    <citation type="submission" date="2017-01" db="EMBL/GenBank/DDBJ databases">
        <title>Genome Sequencing of a Marine Spirillum, Oceanospirillum multiglobuliferum ATCC 33336, from Japan.</title>
        <authorList>
            <person name="Carney J.G."/>
            <person name="Trachtenberg A.M."/>
            <person name="Rheaume B.A."/>
            <person name="Linnane J.D."/>
            <person name="Pitts N.L."/>
            <person name="Mykles D.L."/>
            <person name="Maclea K.S."/>
        </authorList>
    </citation>
    <scope>NUCLEOTIDE SEQUENCE [LARGE SCALE GENOMIC DNA]</scope>
    <source>
        <strain evidence="10 11">ATCC 33336</strain>
    </source>
</reference>
<evidence type="ECO:0000256" key="3">
    <source>
        <dbReference type="ARBA" id="ARBA00005013"/>
    </source>
</evidence>
<dbReference type="CDD" id="cd00534">
    <property type="entry name" value="DHNA_DHNTPE"/>
    <property type="match status" value="1"/>
</dbReference>
<dbReference type="STRING" id="64969.SAMN02745127_01737"/>
<dbReference type="RefSeq" id="WP_078745360.1">
    <property type="nucleotide sequence ID" value="NZ_FUXG01000010.1"/>
</dbReference>
<comment type="pathway">
    <text evidence="3 8">Cofactor biosynthesis; tetrahydrofolate biosynthesis; 2-amino-4-hydroxy-6-hydroxymethyl-7,8-dihydropteridine diphosphate from 7,8-dihydroneopterin triphosphate: step 3/4.</text>
</comment>
<evidence type="ECO:0000256" key="4">
    <source>
        <dbReference type="ARBA" id="ARBA00005708"/>
    </source>
</evidence>
<protein>
    <recommendedName>
        <fullName evidence="8">7,8-dihydroneopterin aldolase</fullName>
        <ecNumber evidence="8">4.1.2.25</ecNumber>
    </recommendedName>
</protein>
<organism evidence="10 11">
    <name type="scientific">Oceanospirillum multiglobuliferum</name>
    <dbReference type="NCBI Taxonomy" id="64969"/>
    <lineage>
        <taxon>Bacteria</taxon>
        <taxon>Pseudomonadati</taxon>
        <taxon>Pseudomonadota</taxon>
        <taxon>Gammaproteobacteria</taxon>
        <taxon>Oceanospirillales</taxon>
        <taxon>Oceanospirillaceae</taxon>
        <taxon>Oceanospirillum</taxon>
    </lineage>
</organism>
<keyword evidence="6" id="KW-0413">Isomerase</keyword>
<comment type="catalytic activity">
    <reaction evidence="1">
        <text>7,8-dihydroneopterin = 7,8-dihydromonapterin</text>
        <dbReference type="Rhea" id="RHEA:45328"/>
        <dbReference type="ChEBI" id="CHEBI:17001"/>
        <dbReference type="ChEBI" id="CHEBI:71175"/>
        <dbReference type="EC" id="5.1.99.8"/>
    </reaction>
</comment>
<gene>
    <name evidence="10" type="ORF">BTE48_08905</name>
</gene>
<evidence type="ECO:0000313" key="11">
    <source>
        <dbReference type="Proteomes" id="UP000191418"/>
    </source>
</evidence>
<dbReference type="GO" id="GO:0004150">
    <property type="term" value="F:dihydroneopterin aldolase activity"/>
    <property type="evidence" value="ECO:0007669"/>
    <property type="project" value="UniProtKB-UniRule"/>
</dbReference>
<dbReference type="InterPro" id="IPR006156">
    <property type="entry name" value="Dihydroneopterin_aldolase"/>
</dbReference>
<evidence type="ECO:0000256" key="1">
    <source>
        <dbReference type="ARBA" id="ARBA00000693"/>
    </source>
</evidence>
<name>A0A1V4T4I2_9GAMM</name>
<comment type="catalytic activity">
    <reaction evidence="2 8">
        <text>7,8-dihydroneopterin = 6-hydroxymethyl-7,8-dihydropterin + glycolaldehyde</text>
        <dbReference type="Rhea" id="RHEA:10540"/>
        <dbReference type="ChEBI" id="CHEBI:17001"/>
        <dbReference type="ChEBI" id="CHEBI:17071"/>
        <dbReference type="ChEBI" id="CHEBI:44841"/>
        <dbReference type="EC" id="4.1.2.25"/>
    </reaction>
</comment>
<dbReference type="SMART" id="SM00905">
    <property type="entry name" value="FolB"/>
    <property type="match status" value="1"/>
</dbReference>
<evidence type="ECO:0000256" key="5">
    <source>
        <dbReference type="ARBA" id="ARBA00022909"/>
    </source>
</evidence>
<dbReference type="PANTHER" id="PTHR42844">
    <property type="entry name" value="DIHYDRONEOPTERIN ALDOLASE 1-RELATED"/>
    <property type="match status" value="1"/>
</dbReference>
<dbReference type="Proteomes" id="UP000191418">
    <property type="component" value="Unassembled WGS sequence"/>
</dbReference>
<evidence type="ECO:0000256" key="7">
    <source>
        <dbReference type="ARBA" id="ARBA00023239"/>
    </source>
</evidence>
<dbReference type="GO" id="GO:0016853">
    <property type="term" value="F:isomerase activity"/>
    <property type="evidence" value="ECO:0007669"/>
    <property type="project" value="UniProtKB-KW"/>
</dbReference>
<dbReference type="UniPathway" id="UPA00077">
    <property type="reaction ID" value="UER00154"/>
</dbReference>
<comment type="similarity">
    <text evidence="4 8">Belongs to the DHNA family.</text>
</comment>
<accession>A0A1V4T4I2</accession>
<dbReference type="FunFam" id="3.30.1130.10:FF:000002">
    <property type="entry name" value="7,8-dihydroneopterin aldolase"/>
    <property type="match status" value="1"/>
</dbReference>
<dbReference type="Pfam" id="PF02152">
    <property type="entry name" value="FolB"/>
    <property type="match status" value="1"/>
</dbReference>
<dbReference type="GO" id="GO:0046654">
    <property type="term" value="P:tetrahydrofolate biosynthetic process"/>
    <property type="evidence" value="ECO:0007669"/>
    <property type="project" value="UniProtKB-UniRule"/>
</dbReference>
<evidence type="ECO:0000256" key="6">
    <source>
        <dbReference type="ARBA" id="ARBA00023235"/>
    </source>
</evidence>
<dbReference type="GO" id="GO:0005737">
    <property type="term" value="C:cytoplasm"/>
    <property type="evidence" value="ECO:0007669"/>
    <property type="project" value="TreeGrafter"/>
</dbReference>
<proteinExistence type="inferred from homology"/>
<dbReference type="SUPFAM" id="SSF55620">
    <property type="entry name" value="Tetrahydrobiopterin biosynthesis enzymes-like"/>
    <property type="match status" value="1"/>
</dbReference>
<dbReference type="PANTHER" id="PTHR42844:SF1">
    <property type="entry name" value="DIHYDRONEOPTERIN ALDOLASE 1-RELATED"/>
    <property type="match status" value="1"/>
</dbReference>
<dbReference type="EMBL" id="MTSM01000009">
    <property type="protein sequence ID" value="OPX55522.1"/>
    <property type="molecule type" value="Genomic_DNA"/>
</dbReference>
<dbReference type="OrthoDB" id="9810587at2"/>
<keyword evidence="5 8" id="KW-0289">Folate biosynthesis</keyword>
<dbReference type="EC" id="4.1.2.25" evidence="8"/>
<comment type="caution">
    <text evidence="10">The sequence shown here is derived from an EMBL/GenBank/DDBJ whole genome shotgun (WGS) entry which is preliminary data.</text>
</comment>
<dbReference type="Gene3D" id="3.30.1130.10">
    <property type="match status" value="1"/>
</dbReference>
<keyword evidence="11" id="KW-1185">Reference proteome</keyword>
<evidence type="ECO:0000256" key="2">
    <source>
        <dbReference type="ARBA" id="ARBA00001353"/>
    </source>
</evidence>
<dbReference type="AlphaFoldDB" id="A0A1V4T4I2"/>